<evidence type="ECO:0000313" key="1">
    <source>
        <dbReference type="EMBL" id="GAA3037657.1"/>
    </source>
</evidence>
<gene>
    <name evidence="1" type="ORF">GCM10017559_76990</name>
</gene>
<organism evidence="1 2">
    <name type="scientific">Streptosporangium longisporum</name>
    <dbReference type="NCBI Taxonomy" id="46187"/>
    <lineage>
        <taxon>Bacteria</taxon>
        <taxon>Bacillati</taxon>
        <taxon>Actinomycetota</taxon>
        <taxon>Actinomycetes</taxon>
        <taxon>Streptosporangiales</taxon>
        <taxon>Streptosporangiaceae</taxon>
        <taxon>Streptosporangium</taxon>
    </lineage>
</organism>
<name>A0ABP6LDN2_9ACTN</name>
<reference evidence="2" key="1">
    <citation type="journal article" date="2019" name="Int. J. Syst. Evol. Microbiol.">
        <title>The Global Catalogue of Microorganisms (GCM) 10K type strain sequencing project: providing services to taxonomists for standard genome sequencing and annotation.</title>
        <authorList>
            <consortium name="The Broad Institute Genomics Platform"/>
            <consortium name="The Broad Institute Genome Sequencing Center for Infectious Disease"/>
            <person name="Wu L."/>
            <person name="Ma J."/>
        </authorList>
    </citation>
    <scope>NUCLEOTIDE SEQUENCE [LARGE SCALE GENOMIC DNA]</scope>
    <source>
        <strain evidence="2">JCM 3106</strain>
    </source>
</reference>
<comment type="caution">
    <text evidence="1">The sequence shown here is derived from an EMBL/GenBank/DDBJ whole genome shotgun (WGS) entry which is preliminary data.</text>
</comment>
<dbReference type="EMBL" id="BAAAWD010000027">
    <property type="protein sequence ID" value="GAA3037657.1"/>
    <property type="molecule type" value="Genomic_DNA"/>
</dbReference>
<accession>A0ABP6LDN2</accession>
<protein>
    <submittedName>
        <fullName evidence="1">Uncharacterized protein</fullName>
    </submittedName>
</protein>
<sequence>MSGRPLARCQCPKNTAQLRACGRIATAEDLRCDICRIGCRRIRLAVDATGAAGGAEVQITHASSPAALYRARFGTPPRP</sequence>
<evidence type="ECO:0000313" key="2">
    <source>
        <dbReference type="Proteomes" id="UP001499930"/>
    </source>
</evidence>
<dbReference type="RefSeq" id="WP_344906216.1">
    <property type="nucleotide sequence ID" value="NZ_BAAAWD010000027.1"/>
</dbReference>
<keyword evidence="2" id="KW-1185">Reference proteome</keyword>
<dbReference type="Proteomes" id="UP001499930">
    <property type="component" value="Unassembled WGS sequence"/>
</dbReference>
<proteinExistence type="predicted"/>